<evidence type="ECO:0000313" key="2">
    <source>
        <dbReference type="Proteomes" id="UP000244441"/>
    </source>
</evidence>
<gene>
    <name evidence="1" type="ORF">C2869_04790</name>
</gene>
<proteinExistence type="predicted"/>
<dbReference type="KEGG" id="cate:C2869_04790"/>
<evidence type="ECO:0008006" key="3">
    <source>
        <dbReference type="Google" id="ProtNLM"/>
    </source>
</evidence>
<dbReference type="EMBL" id="CP026604">
    <property type="protein sequence ID" value="AWB65796.1"/>
    <property type="molecule type" value="Genomic_DNA"/>
</dbReference>
<dbReference type="OrthoDB" id="7308176at2"/>
<name>A0A2S0VNL7_9ALTE</name>
<evidence type="ECO:0000313" key="1">
    <source>
        <dbReference type="EMBL" id="AWB65796.1"/>
    </source>
</evidence>
<protein>
    <recommendedName>
        <fullName evidence="3">Plasmid replication protein</fullName>
    </recommendedName>
</protein>
<accession>A0A2S0VNL7</accession>
<reference evidence="1 2" key="1">
    <citation type="submission" date="2018-01" db="EMBL/GenBank/DDBJ databases">
        <title>Genome sequence of a Cantenovulum-like bacteria.</title>
        <authorList>
            <person name="Tan W.R."/>
            <person name="Lau N.-S."/>
            <person name="Go F."/>
            <person name="Amirul A.-A.A."/>
        </authorList>
    </citation>
    <scope>NUCLEOTIDE SEQUENCE [LARGE SCALE GENOMIC DNA]</scope>
    <source>
        <strain evidence="1 2">CCB-QB4</strain>
    </source>
</reference>
<dbReference type="AlphaFoldDB" id="A0A2S0VNL7"/>
<sequence>MSTGLQKQDKKKMEQLQIGLFEAVDLGHAQSGNEVSYSNLIGDIDLIPRYVRGKNTSVSALDRDLSSKLVVERKYRAMGRELSCRIKPALITRKIDHEEQEFHVYPGEREELIERVLFLLGTKGQMIKRAVPGQAERYGIAFTLYQIRQELKRIGKDKSYDQIREALIVIRDSKTTIVETQGGRNIEITNDIFSDAMLETSGHGRGKDRYFVTFSDYVIEQIYQLNYRQYDFIGVNSYSIGLSRFIHSFLSCNWLNCEKGAQYPLEVDEIMEAYGKPNLTKIVKRRDMRAALKLLADKNMVTCVPPLTKNSYVITATKELADEIVLANKKKKGLMKLSTEIFDGERESLPDPRLYK</sequence>
<organism evidence="1 2">
    <name type="scientific">Saccharobesus litoralis</name>
    <dbReference type="NCBI Taxonomy" id="2172099"/>
    <lineage>
        <taxon>Bacteria</taxon>
        <taxon>Pseudomonadati</taxon>
        <taxon>Pseudomonadota</taxon>
        <taxon>Gammaproteobacteria</taxon>
        <taxon>Alteromonadales</taxon>
        <taxon>Alteromonadaceae</taxon>
        <taxon>Saccharobesus</taxon>
    </lineage>
</organism>
<dbReference type="RefSeq" id="WP_108601870.1">
    <property type="nucleotide sequence ID" value="NZ_CP026604.1"/>
</dbReference>
<dbReference type="Proteomes" id="UP000244441">
    <property type="component" value="Chromosome"/>
</dbReference>
<keyword evidence="2" id="KW-1185">Reference proteome</keyword>